<sequence length="317" mass="34983">MSTHTADRFDFDLSANKEHFIEKAVSKLSDSVNEVGISRYEAKQELYAKGITDSHSVNQNIGLTSYASVTKFDTNAKTFISYCFDNYGLKNLNQIKPQMCGAFLSEAVDRGYAKNTCQSFASSLEKLAVAMDKVVPQQGHCRAEEWHSVIKESRVTINADALEKDTEVRAYENPAEIISHLSPEMAVVATMQVNHGLRIADATKLTDIQGNTLTVHNSKNGQDLKIQLSDKEVAQIKAATNGSMELSVKQTAYTNALQTACKAAGEAWNGSHGLRHNFAQNRMAELVGGGMDYHKALCVVSHEMGHHRPEVVKIYLR</sequence>
<name>A0A1I0YUH8_SELRU</name>
<dbReference type="RefSeq" id="WP_074817564.1">
    <property type="nucleotide sequence ID" value="NZ_FOJX01000022.1"/>
</dbReference>
<keyword evidence="1" id="KW-0233">DNA recombination</keyword>
<dbReference type="Proteomes" id="UP000183843">
    <property type="component" value="Unassembled WGS sequence"/>
</dbReference>
<evidence type="ECO:0000313" key="2">
    <source>
        <dbReference type="EMBL" id="SFB16637.1"/>
    </source>
</evidence>
<dbReference type="InterPro" id="IPR013762">
    <property type="entry name" value="Integrase-like_cat_sf"/>
</dbReference>
<dbReference type="SUPFAM" id="SSF56349">
    <property type="entry name" value="DNA breaking-rejoining enzymes"/>
    <property type="match status" value="1"/>
</dbReference>
<dbReference type="GO" id="GO:0003677">
    <property type="term" value="F:DNA binding"/>
    <property type="evidence" value="ECO:0007669"/>
    <property type="project" value="InterPro"/>
</dbReference>
<dbReference type="GO" id="GO:0015074">
    <property type="term" value="P:DNA integration"/>
    <property type="evidence" value="ECO:0007669"/>
    <property type="project" value="InterPro"/>
</dbReference>
<dbReference type="EMBL" id="FOJX01000022">
    <property type="protein sequence ID" value="SFB16637.1"/>
    <property type="molecule type" value="Genomic_DNA"/>
</dbReference>
<protein>
    <submittedName>
        <fullName evidence="2">Phage integrase family protein</fullName>
    </submittedName>
</protein>
<dbReference type="InterPro" id="IPR011010">
    <property type="entry name" value="DNA_brk_join_enz"/>
</dbReference>
<evidence type="ECO:0000313" key="3">
    <source>
        <dbReference type="Proteomes" id="UP000183843"/>
    </source>
</evidence>
<accession>A0A1I0YUH8</accession>
<dbReference type="Gene3D" id="1.10.443.10">
    <property type="entry name" value="Intergrase catalytic core"/>
    <property type="match status" value="1"/>
</dbReference>
<organism evidence="2 3">
    <name type="scientific">Selenomonas ruminantium</name>
    <dbReference type="NCBI Taxonomy" id="971"/>
    <lineage>
        <taxon>Bacteria</taxon>
        <taxon>Bacillati</taxon>
        <taxon>Bacillota</taxon>
        <taxon>Negativicutes</taxon>
        <taxon>Selenomonadales</taxon>
        <taxon>Selenomonadaceae</taxon>
        <taxon>Selenomonas</taxon>
    </lineage>
</organism>
<evidence type="ECO:0000256" key="1">
    <source>
        <dbReference type="ARBA" id="ARBA00023172"/>
    </source>
</evidence>
<reference evidence="2 3" key="1">
    <citation type="submission" date="2016-10" db="EMBL/GenBank/DDBJ databases">
        <authorList>
            <person name="de Groot N.N."/>
        </authorList>
    </citation>
    <scope>NUCLEOTIDE SEQUENCE [LARGE SCALE GENOMIC DNA]</scope>
    <source>
        <strain evidence="2 3">L14</strain>
    </source>
</reference>
<dbReference type="GO" id="GO:0006310">
    <property type="term" value="P:DNA recombination"/>
    <property type="evidence" value="ECO:0007669"/>
    <property type="project" value="UniProtKB-KW"/>
</dbReference>
<gene>
    <name evidence="2" type="ORF">SAMN05216587_1224</name>
</gene>
<dbReference type="AlphaFoldDB" id="A0A1I0YUH8"/>
<proteinExistence type="predicted"/>